<dbReference type="HOGENOM" id="CLU_1001859_0_0_1"/>
<organism evidence="3 4">
    <name type="scientific">Wickerhamomyces ciferrii (strain ATCC 14091 / BCRC 22168 / CBS 111 / JCM 3599 / NBRC 0793 / NRRL Y-1031 F-60-10)</name>
    <name type="common">Yeast</name>
    <name type="synonym">Pichia ciferrii</name>
    <dbReference type="NCBI Taxonomy" id="1206466"/>
    <lineage>
        <taxon>Eukaryota</taxon>
        <taxon>Fungi</taxon>
        <taxon>Dikarya</taxon>
        <taxon>Ascomycota</taxon>
        <taxon>Saccharomycotina</taxon>
        <taxon>Saccharomycetes</taxon>
        <taxon>Phaffomycetales</taxon>
        <taxon>Wickerhamomycetaceae</taxon>
        <taxon>Wickerhamomyces</taxon>
    </lineage>
</organism>
<dbReference type="InterPro" id="IPR004345">
    <property type="entry name" value="TB2_DP1_HVA22"/>
</dbReference>
<reference evidence="3 4" key="1">
    <citation type="journal article" date="2012" name="Eukaryot. Cell">
        <title>Draft genome sequence of Wickerhamomyces ciferrii NRRL Y-1031 F-60-10.</title>
        <authorList>
            <person name="Schneider J."/>
            <person name="Andrea H."/>
            <person name="Blom J."/>
            <person name="Jaenicke S."/>
            <person name="Ruckert C."/>
            <person name="Schorsch C."/>
            <person name="Szczepanowski R."/>
            <person name="Farwick M."/>
            <person name="Goesmann A."/>
            <person name="Puhler A."/>
            <person name="Schaffer S."/>
            <person name="Tauch A."/>
            <person name="Kohler T."/>
            <person name="Brinkrolf K."/>
        </authorList>
    </citation>
    <scope>NUCLEOTIDE SEQUENCE [LARGE SCALE GENOMIC DNA]</scope>
    <source>
        <strain evidence="4">ATCC 14091 / BCRC 22168 / CBS 111 / JCM 3599 / NBRC 0793 / NRRL Y-1031 F-60-10</strain>
    </source>
</reference>
<dbReference type="EMBL" id="CAIF01000088">
    <property type="protein sequence ID" value="CCH43702.1"/>
    <property type="molecule type" value="Genomic_DNA"/>
</dbReference>
<dbReference type="GO" id="GO:0016020">
    <property type="term" value="C:membrane"/>
    <property type="evidence" value="ECO:0007669"/>
    <property type="project" value="UniProtKB-SubCell"/>
</dbReference>
<dbReference type="eggNOG" id="KOG1726">
    <property type="taxonomic scope" value="Eukaryota"/>
</dbReference>
<proteinExistence type="inferred from homology"/>
<name>K0KNE2_WICCF</name>
<evidence type="ECO:0000313" key="4">
    <source>
        <dbReference type="Proteomes" id="UP000009328"/>
    </source>
</evidence>
<keyword evidence="4" id="KW-1185">Reference proteome</keyword>
<dbReference type="InParanoid" id="K0KNE2"/>
<keyword evidence="1" id="KW-0812">Transmembrane</keyword>
<protein>
    <recommendedName>
        <fullName evidence="1">Protein YOP1</fullName>
    </recommendedName>
</protein>
<evidence type="ECO:0000256" key="2">
    <source>
        <dbReference type="SAM" id="MobiDB-lite"/>
    </source>
</evidence>
<keyword evidence="1" id="KW-1133">Transmembrane helix</keyword>
<feature type="region of interest" description="Disordered" evidence="2">
    <location>
        <begin position="181"/>
        <end position="220"/>
    </location>
</feature>
<evidence type="ECO:0000256" key="1">
    <source>
        <dbReference type="RuleBase" id="RU362006"/>
    </source>
</evidence>
<gene>
    <name evidence="3" type="ORF">BN7_3256</name>
</gene>
<evidence type="ECO:0000313" key="3">
    <source>
        <dbReference type="EMBL" id="CCH43702.1"/>
    </source>
</evidence>
<dbReference type="Proteomes" id="UP000009328">
    <property type="component" value="Unassembled WGS sequence"/>
</dbReference>
<feature type="transmembrane region" description="Helical" evidence="1">
    <location>
        <begin position="32"/>
        <end position="53"/>
    </location>
</feature>
<feature type="compositionally biased region" description="Low complexity" evidence="2">
    <location>
        <begin position="183"/>
        <end position="219"/>
    </location>
</feature>
<comment type="similarity">
    <text evidence="1">Belongs to the DP1 family.</text>
</comment>
<sequence>MNLILTISFAFPLISTFKSLKTNDINLIKSWLIYWIVFGSLTILEFQFYNLILKYLPFYSIIKLYLSIWLILPNTKGYEFIYFNYIDEYLGRYEIEIDSFVNKLYAKNPLEFVLNLLKTLKIISSDQSSNNTSSSYTSNGVNQSIFDSFANSIISKQSNPKQTQQQNNIFESLVGVLQYFPKPTGSTRSTRSTTPTGSTGTTNESRSLNTTTTTANTSNDDYDFVGKDEYENIDETTKLNTDSTKDLGNELKQTKVNNGWFSWWNNGYTPIDESKKHE</sequence>
<dbReference type="PANTHER" id="PTHR12300:SF177">
    <property type="entry name" value="PROTEIN YOP1"/>
    <property type="match status" value="1"/>
</dbReference>
<accession>K0KNE2</accession>
<keyword evidence="3" id="KW-0675">Receptor</keyword>
<comment type="caution">
    <text evidence="1">Lacks conserved residue(s) required for the propagation of feature annotation.</text>
</comment>
<keyword evidence="1" id="KW-0472">Membrane</keyword>
<dbReference type="STRING" id="1206466.K0KNE2"/>
<dbReference type="PANTHER" id="PTHR12300">
    <property type="entry name" value="HVA22-LIKE PROTEINS"/>
    <property type="match status" value="1"/>
</dbReference>
<dbReference type="AlphaFoldDB" id="K0KNE2"/>
<comment type="caution">
    <text evidence="3">The sequence shown here is derived from an EMBL/GenBank/DDBJ whole genome shotgun (WGS) entry which is preliminary data.</text>
</comment>
<dbReference type="Pfam" id="PF03134">
    <property type="entry name" value="TB2_DP1_HVA22"/>
    <property type="match status" value="1"/>
</dbReference>
<comment type="subcellular location">
    <subcellularLocation>
        <location evidence="1">Membrane</location>
        <topology evidence="1">Multi-pass membrane protein</topology>
    </subcellularLocation>
</comment>